<gene>
    <name evidence="1" type="ORF">HPB50_022978</name>
</gene>
<organism evidence="1 2">
    <name type="scientific">Hyalomma asiaticum</name>
    <name type="common">Tick</name>
    <dbReference type="NCBI Taxonomy" id="266040"/>
    <lineage>
        <taxon>Eukaryota</taxon>
        <taxon>Metazoa</taxon>
        <taxon>Ecdysozoa</taxon>
        <taxon>Arthropoda</taxon>
        <taxon>Chelicerata</taxon>
        <taxon>Arachnida</taxon>
        <taxon>Acari</taxon>
        <taxon>Parasitiformes</taxon>
        <taxon>Ixodida</taxon>
        <taxon>Ixodoidea</taxon>
        <taxon>Ixodidae</taxon>
        <taxon>Hyalomminae</taxon>
        <taxon>Hyalomma</taxon>
    </lineage>
</organism>
<evidence type="ECO:0000313" key="2">
    <source>
        <dbReference type="Proteomes" id="UP000821845"/>
    </source>
</evidence>
<reference evidence="1" key="1">
    <citation type="submission" date="2020-05" db="EMBL/GenBank/DDBJ databases">
        <title>Large-scale comparative analyses of tick genomes elucidate their genetic diversity and vector capacities.</title>
        <authorList>
            <person name="Jia N."/>
            <person name="Wang J."/>
            <person name="Shi W."/>
            <person name="Du L."/>
            <person name="Sun Y."/>
            <person name="Zhan W."/>
            <person name="Jiang J."/>
            <person name="Wang Q."/>
            <person name="Zhang B."/>
            <person name="Ji P."/>
            <person name="Sakyi L.B."/>
            <person name="Cui X."/>
            <person name="Yuan T."/>
            <person name="Jiang B."/>
            <person name="Yang W."/>
            <person name="Lam T.T.-Y."/>
            <person name="Chang Q."/>
            <person name="Ding S."/>
            <person name="Wang X."/>
            <person name="Zhu J."/>
            <person name="Ruan X."/>
            <person name="Zhao L."/>
            <person name="Wei J."/>
            <person name="Que T."/>
            <person name="Du C."/>
            <person name="Cheng J."/>
            <person name="Dai P."/>
            <person name="Han X."/>
            <person name="Huang E."/>
            <person name="Gao Y."/>
            <person name="Liu J."/>
            <person name="Shao H."/>
            <person name="Ye R."/>
            <person name="Li L."/>
            <person name="Wei W."/>
            <person name="Wang X."/>
            <person name="Wang C."/>
            <person name="Yang T."/>
            <person name="Huo Q."/>
            <person name="Li W."/>
            <person name="Guo W."/>
            <person name="Chen H."/>
            <person name="Zhou L."/>
            <person name="Ni X."/>
            <person name="Tian J."/>
            <person name="Zhou Y."/>
            <person name="Sheng Y."/>
            <person name="Liu T."/>
            <person name="Pan Y."/>
            <person name="Xia L."/>
            <person name="Li J."/>
            <person name="Zhao F."/>
            <person name="Cao W."/>
        </authorList>
    </citation>
    <scope>NUCLEOTIDE SEQUENCE</scope>
    <source>
        <strain evidence="1">Hyas-2018</strain>
    </source>
</reference>
<accession>A0ACB7RLP7</accession>
<sequence length="253" mass="27122">MQGLQEGDVDGSQDNCIGFSEDETLIQSLDSSVPEWFWKTSARASGAAPASAALSAIRPSANGPMKRERSDDDEEHPSSVECVTAEFEGDDEDGDVAEALGIVYERPSAAAATSSKQLLSRQAACSQMGAGRRPAVPPQQRQTLPPPPSTPAQLPANPTTHQPRIPSAETGGDGEDTDNHCDENAGDDELATLRKTLLLEQIRAAREQARAFQAVACAAQAVRDCVARAAKSRMHTEKVKRRKLTLQMKKMAE</sequence>
<protein>
    <submittedName>
        <fullName evidence="1">Uncharacterized protein</fullName>
    </submittedName>
</protein>
<comment type="caution">
    <text evidence="1">The sequence shown here is derived from an EMBL/GenBank/DDBJ whole genome shotgun (WGS) entry which is preliminary data.</text>
</comment>
<evidence type="ECO:0000313" key="1">
    <source>
        <dbReference type="EMBL" id="KAH6923120.1"/>
    </source>
</evidence>
<dbReference type="Proteomes" id="UP000821845">
    <property type="component" value="Chromosome 9"/>
</dbReference>
<proteinExistence type="predicted"/>
<keyword evidence="2" id="KW-1185">Reference proteome</keyword>
<name>A0ACB7RLP7_HYAAI</name>
<dbReference type="EMBL" id="CM023489">
    <property type="protein sequence ID" value="KAH6923120.1"/>
    <property type="molecule type" value="Genomic_DNA"/>
</dbReference>